<gene>
    <name evidence="5" type="ORF">A2720_04025</name>
</gene>
<sequence length="426" mass="47928">MGRPKKITPIVEKAPAKVPGGFDVLPEQQQFFACFTDKLAALAHTFGYYKVDTPLLEDSRLFRFWQETFKHKLIETGEDKSRIAFKPTNLFGLARAYLDHRYFEKERTVKWFSLSPVAYETSDGLILQHFEWGFQIFGETSPIADVQLINLLLKLFGETGLHTLSLEVNNIGCLECRPLFVDVLRNFFKDKKYDLCENCLEHLEINPLNILACDNLSCNAAAAEAPVFVDYLCEPCRRHFIAVLEGLDELGLVYNLNQKVVGFPWSRKTVFQIRFRNAENVELVLGQGGHADDLIVSLGGPPTQALGFWGNVETAAAALESAQVKFTHKTKVEVFLVPLGDLAAKKSLRLFTELWSQNIVTSEFIGPGSIKTQLKLAESSKVSIALIIGQKEARDGTVILRDVPSGMQELFTVERIVEEVKKRLGR</sequence>
<dbReference type="GO" id="GO:0000166">
    <property type="term" value="F:nucleotide binding"/>
    <property type="evidence" value="ECO:0007669"/>
    <property type="project" value="UniProtKB-KW"/>
</dbReference>
<dbReference type="EMBL" id="MFEL01000018">
    <property type="protein sequence ID" value="OGE80704.1"/>
    <property type="molecule type" value="Genomic_DNA"/>
</dbReference>
<comment type="similarity">
    <text evidence="1">Belongs to the class-II aminoacyl-tRNA synthetase family.</text>
</comment>
<dbReference type="GO" id="GO:0004821">
    <property type="term" value="F:histidine-tRNA ligase activity"/>
    <property type="evidence" value="ECO:0007669"/>
    <property type="project" value="UniProtKB-EC"/>
</dbReference>
<dbReference type="STRING" id="1817825.A2720_04025"/>
<dbReference type="Pfam" id="PF03129">
    <property type="entry name" value="HGTP_anticodon"/>
    <property type="match status" value="1"/>
</dbReference>
<accession>A0A1F5NT06</accession>
<comment type="caution">
    <text evidence="5">The sequence shown here is derived from an EMBL/GenBank/DDBJ whole genome shotgun (WGS) entry which is preliminary data.</text>
</comment>
<proteinExistence type="inferred from homology"/>
<evidence type="ECO:0000256" key="3">
    <source>
        <dbReference type="ARBA" id="ARBA00030619"/>
    </source>
</evidence>
<reference evidence="5 6" key="1">
    <citation type="journal article" date="2016" name="Nat. Commun.">
        <title>Thousands of microbial genomes shed light on interconnected biogeochemical processes in an aquifer system.</title>
        <authorList>
            <person name="Anantharaman K."/>
            <person name="Brown C.T."/>
            <person name="Hug L.A."/>
            <person name="Sharon I."/>
            <person name="Castelle C.J."/>
            <person name="Probst A.J."/>
            <person name="Thomas B.C."/>
            <person name="Singh A."/>
            <person name="Wilkins M.J."/>
            <person name="Karaoz U."/>
            <person name="Brodie E.L."/>
            <person name="Williams K.H."/>
            <person name="Hubbard S.S."/>
            <person name="Banfield J.F."/>
        </authorList>
    </citation>
    <scope>NUCLEOTIDE SEQUENCE [LARGE SCALE GENOMIC DNA]</scope>
</reference>
<dbReference type="PIRSF" id="PIRSF001549">
    <property type="entry name" value="His-tRNA_synth"/>
    <property type="match status" value="1"/>
</dbReference>
<dbReference type="GO" id="GO:0005737">
    <property type="term" value="C:cytoplasm"/>
    <property type="evidence" value="ECO:0007669"/>
    <property type="project" value="InterPro"/>
</dbReference>
<dbReference type="Proteomes" id="UP000178892">
    <property type="component" value="Unassembled WGS sequence"/>
</dbReference>
<organism evidence="5 6">
    <name type="scientific">Candidatus Doudnabacteria bacterium RIFCSPHIGHO2_01_FULL_46_24</name>
    <dbReference type="NCBI Taxonomy" id="1817825"/>
    <lineage>
        <taxon>Bacteria</taxon>
        <taxon>Candidatus Doudnaibacteriota</taxon>
    </lineage>
</organism>
<name>A0A1F5NT06_9BACT</name>
<dbReference type="InterPro" id="IPR004154">
    <property type="entry name" value="Anticodon-bd"/>
</dbReference>
<dbReference type="PANTHER" id="PTHR43707:SF1">
    <property type="entry name" value="HISTIDINE--TRNA LIGASE, MITOCHONDRIAL-RELATED"/>
    <property type="match status" value="1"/>
</dbReference>
<protein>
    <recommendedName>
        <fullName evidence="3">Histidyl-tRNA synthetase</fullName>
    </recommendedName>
</protein>
<dbReference type="PANTHER" id="PTHR43707">
    <property type="entry name" value="HISTIDYL-TRNA SYNTHETASE"/>
    <property type="match status" value="1"/>
</dbReference>
<keyword evidence="2" id="KW-0030">Aminoacyl-tRNA synthetase</keyword>
<dbReference type="Gene3D" id="3.40.50.800">
    <property type="entry name" value="Anticodon-binding domain"/>
    <property type="match status" value="1"/>
</dbReference>
<evidence type="ECO:0000256" key="2">
    <source>
        <dbReference type="ARBA" id="ARBA00023146"/>
    </source>
</evidence>
<dbReference type="GO" id="GO:0006427">
    <property type="term" value="P:histidyl-tRNA aminoacylation"/>
    <property type="evidence" value="ECO:0007669"/>
    <property type="project" value="TreeGrafter"/>
</dbReference>
<dbReference type="InterPro" id="IPR036621">
    <property type="entry name" value="Anticodon-bd_dom_sf"/>
</dbReference>
<dbReference type="Gene3D" id="3.30.930.10">
    <property type="entry name" value="Bira Bifunctional Protein, Domain 2"/>
    <property type="match status" value="1"/>
</dbReference>
<evidence type="ECO:0000256" key="1">
    <source>
        <dbReference type="ARBA" id="ARBA00008226"/>
    </source>
</evidence>
<evidence type="ECO:0000259" key="4">
    <source>
        <dbReference type="Pfam" id="PF03129"/>
    </source>
</evidence>
<feature type="domain" description="Anticodon-binding" evidence="4">
    <location>
        <begin position="333"/>
        <end position="423"/>
    </location>
</feature>
<dbReference type="InterPro" id="IPR004516">
    <property type="entry name" value="HisRS/HisZ"/>
</dbReference>
<keyword evidence="2" id="KW-0436">Ligase</keyword>
<dbReference type="SUPFAM" id="SSF52954">
    <property type="entry name" value="Class II aaRS ABD-related"/>
    <property type="match status" value="1"/>
</dbReference>
<dbReference type="AlphaFoldDB" id="A0A1F5NT06"/>
<evidence type="ECO:0000313" key="6">
    <source>
        <dbReference type="Proteomes" id="UP000178892"/>
    </source>
</evidence>
<dbReference type="InterPro" id="IPR045864">
    <property type="entry name" value="aa-tRNA-synth_II/BPL/LPL"/>
</dbReference>
<evidence type="ECO:0000313" key="5">
    <source>
        <dbReference type="EMBL" id="OGE80704.1"/>
    </source>
</evidence>
<dbReference type="SUPFAM" id="SSF55681">
    <property type="entry name" value="Class II aaRS and biotin synthetases"/>
    <property type="match status" value="1"/>
</dbReference>